<reference evidence="1 2" key="1">
    <citation type="submission" date="2019-04" db="EMBL/GenBank/DDBJ databases">
        <title>High contiguity whole genome sequence and gene annotation resource for two Venturia nashicola isolates.</title>
        <authorList>
            <person name="Prokchorchik M."/>
            <person name="Won K."/>
            <person name="Lee Y."/>
            <person name="Choi E.D."/>
            <person name="Segonzac C."/>
            <person name="Sohn K.H."/>
        </authorList>
    </citation>
    <scope>NUCLEOTIDE SEQUENCE [LARGE SCALE GENOMIC DNA]</scope>
    <source>
        <strain evidence="1 2">PRI2</strain>
    </source>
</reference>
<name>A0A4Z1PCY7_9PEZI</name>
<accession>A0A4Z1PCY7</accession>
<proteinExistence type="predicted"/>
<dbReference type="Proteomes" id="UP000298493">
    <property type="component" value="Unassembled WGS sequence"/>
</dbReference>
<comment type="caution">
    <text evidence="1">The sequence shown here is derived from an EMBL/GenBank/DDBJ whole genome shotgun (WGS) entry which is preliminary data.</text>
</comment>
<evidence type="ECO:0000313" key="1">
    <source>
        <dbReference type="EMBL" id="TID26413.1"/>
    </source>
</evidence>
<dbReference type="EMBL" id="SNSC02000002">
    <property type="protein sequence ID" value="TID26413.1"/>
    <property type="molecule type" value="Genomic_DNA"/>
</dbReference>
<protein>
    <submittedName>
        <fullName evidence="1">Uncharacterized protein</fullName>
    </submittedName>
</protein>
<dbReference type="AlphaFoldDB" id="A0A4Z1PCY7"/>
<gene>
    <name evidence="1" type="ORF">E6O75_ATG00906</name>
</gene>
<organism evidence="1 2">
    <name type="scientific">Venturia nashicola</name>
    <dbReference type="NCBI Taxonomy" id="86259"/>
    <lineage>
        <taxon>Eukaryota</taxon>
        <taxon>Fungi</taxon>
        <taxon>Dikarya</taxon>
        <taxon>Ascomycota</taxon>
        <taxon>Pezizomycotina</taxon>
        <taxon>Dothideomycetes</taxon>
        <taxon>Pleosporomycetidae</taxon>
        <taxon>Venturiales</taxon>
        <taxon>Venturiaceae</taxon>
        <taxon>Venturia</taxon>
    </lineage>
</organism>
<sequence>MPSFSIHLALTVIDESLFSGNCRWSPASFFASSFPRWMQVGPMHEVPEITSGLDVLGDCGSFSLSHMVIMGSSILSMLSKTGHGLMDAAVGLSPISRF</sequence>
<evidence type="ECO:0000313" key="2">
    <source>
        <dbReference type="Proteomes" id="UP000298493"/>
    </source>
</evidence>
<keyword evidence="2" id="KW-1185">Reference proteome</keyword>